<name>A0A2H5Y8U6_9CHLR</name>
<feature type="transmembrane region" description="Helical" evidence="9">
    <location>
        <begin position="65"/>
        <end position="86"/>
    </location>
</feature>
<keyword evidence="4 9" id="KW-0812">Transmembrane</keyword>
<sequence length="287" mass="29951">MVSPGVWIASLIDGLLLGFVYGLAAMGLTLIWGVMRVINLAHGPIIALGMFGVYLLFAHAGVNPYLGLLVIALMGLLFGILVYAIAVHRVLNAPHLSTLLATFSVNMMIIGTGTALFTTTPRNIDISLGRLTIGPVVLLGTRLLAALAAVLITGGLYLFLYRTTLGKMVRAVASNRAAAELMGIPSTRVLAFSFGLGTMLAAAAGGLIATFFPFTILSGGTYELKSFVICVLGGLGNPTGALLGGLILGALEGLIPIALPVSWVPVIEFLLFVLLLLLRPQGLLGER</sequence>
<feature type="transmembrane region" description="Helical" evidence="9">
    <location>
        <begin position="257"/>
        <end position="278"/>
    </location>
</feature>
<evidence type="ECO:0000256" key="7">
    <source>
        <dbReference type="ARBA" id="ARBA00023136"/>
    </source>
</evidence>
<keyword evidence="6 9" id="KW-1133">Transmembrane helix</keyword>
<evidence type="ECO:0000256" key="1">
    <source>
        <dbReference type="ARBA" id="ARBA00004651"/>
    </source>
</evidence>
<feature type="transmembrane region" description="Helical" evidence="9">
    <location>
        <begin position="226"/>
        <end position="250"/>
    </location>
</feature>
<feature type="transmembrane region" description="Helical" evidence="9">
    <location>
        <begin position="189"/>
        <end position="214"/>
    </location>
</feature>
<keyword evidence="7 9" id="KW-0472">Membrane</keyword>
<gene>
    <name evidence="10" type="primary">livH_8</name>
    <name evidence="10" type="ORF">HRbin22_02059</name>
</gene>
<dbReference type="Pfam" id="PF02653">
    <property type="entry name" value="BPD_transp_2"/>
    <property type="match status" value="1"/>
</dbReference>
<reference evidence="11" key="1">
    <citation type="submission" date="2017-09" db="EMBL/GenBank/DDBJ databases">
        <title>Metaegenomics of thermophilic ammonia-oxidizing enrichment culture.</title>
        <authorList>
            <person name="Kato S."/>
            <person name="Suzuki K."/>
        </authorList>
    </citation>
    <scope>NUCLEOTIDE SEQUENCE [LARGE SCALE GENOMIC DNA]</scope>
</reference>
<feature type="transmembrane region" description="Helical" evidence="9">
    <location>
        <begin position="6"/>
        <end position="33"/>
    </location>
</feature>
<feature type="transmembrane region" description="Helical" evidence="9">
    <location>
        <begin position="137"/>
        <end position="160"/>
    </location>
</feature>
<dbReference type="GO" id="GO:0005886">
    <property type="term" value="C:plasma membrane"/>
    <property type="evidence" value="ECO:0007669"/>
    <property type="project" value="UniProtKB-SubCell"/>
</dbReference>
<evidence type="ECO:0000256" key="9">
    <source>
        <dbReference type="SAM" id="Phobius"/>
    </source>
</evidence>
<evidence type="ECO:0000256" key="4">
    <source>
        <dbReference type="ARBA" id="ARBA00022692"/>
    </source>
</evidence>
<dbReference type="GO" id="GO:0006865">
    <property type="term" value="P:amino acid transport"/>
    <property type="evidence" value="ECO:0007669"/>
    <property type="project" value="UniProtKB-KW"/>
</dbReference>
<dbReference type="InterPro" id="IPR001851">
    <property type="entry name" value="ABC_transp_permease"/>
</dbReference>
<evidence type="ECO:0000256" key="6">
    <source>
        <dbReference type="ARBA" id="ARBA00022989"/>
    </source>
</evidence>
<dbReference type="InterPro" id="IPR052157">
    <property type="entry name" value="BCAA_transport_permease"/>
</dbReference>
<evidence type="ECO:0000256" key="2">
    <source>
        <dbReference type="ARBA" id="ARBA00022448"/>
    </source>
</evidence>
<dbReference type="PANTHER" id="PTHR11795:SF445">
    <property type="entry name" value="AMINO ACID ABC TRANSPORTER PERMEASE PROTEIN"/>
    <property type="match status" value="1"/>
</dbReference>
<comment type="subcellular location">
    <subcellularLocation>
        <location evidence="1">Cell membrane</location>
        <topology evidence="1">Multi-pass membrane protein</topology>
    </subcellularLocation>
</comment>
<feature type="transmembrane region" description="Helical" evidence="9">
    <location>
        <begin position="40"/>
        <end position="59"/>
    </location>
</feature>
<evidence type="ECO:0000313" key="11">
    <source>
        <dbReference type="Proteomes" id="UP000236642"/>
    </source>
</evidence>
<keyword evidence="3" id="KW-1003">Cell membrane</keyword>
<evidence type="ECO:0000256" key="8">
    <source>
        <dbReference type="ARBA" id="ARBA00037998"/>
    </source>
</evidence>
<protein>
    <submittedName>
        <fullName evidence="10">High-affinity branched-chain amino acid transport system permease protein LivH</fullName>
    </submittedName>
</protein>
<dbReference type="CDD" id="cd06582">
    <property type="entry name" value="TM_PBP1_LivH_like"/>
    <property type="match status" value="1"/>
</dbReference>
<evidence type="ECO:0000313" key="10">
    <source>
        <dbReference type="EMBL" id="GBD09798.1"/>
    </source>
</evidence>
<dbReference type="Proteomes" id="UP000236642">
    <property type="component" value="Unassembled WGS sequence"/>
</dbReference>
<keyword evidence="5" id="KW-0029">Amino-acid transport</keyword>
<dbReference type="GO" id="GO:0022857">
    <property type="term" value="F:transmembrane transporter activity"/>
    <property type="evidence" value="ECO:0007669"/>
    <property type="project" value="InterPro"/>
</dbReference>
<comment type="caution">
    <text evidence="10">The sequence shown here is derived from an EMBL/GenBank/DDBJ whole genome shotgun (WGS) entry which is preliminary data.</text>
</comment>
<keyword evidence="2" id="KW-0813">Transport</keyword>
<dbReference type="EMBL" id="BEHY01000068">
    <property type="protein sequence ID" value="GBD09798.1"/>
    <property type="molecule type" value="Genomic_DNA"/>
</dbReference>
<evidence type="ECO:0000256" key="5">
    <source>
        <dbReference type="ARBA" id="ARBA00022970"/>
    </source>
</evidence>
<feature type="transmembrane region" description="Helical" evidence="9">
    <location>
        <begin position="98"/>
        <end position="117"/>
    </location>
</feature>
<comment type="similarity">
    <text evidence="8">Belongs to the binding-protein-dependent transport system permease family. LivHM subfamily.</text>
</comment>
<organism evidence="10 11">
    <name type="scientific">Candidatus Thermoflexus japonica</name>
    <dbReference type="NCBI Taxonomy" id="2035417"/>
    <lineage>
        <taxon>Bacteria</taxon>
        <taxon>Bacillati</taxon>
        <taxon>Chloroflexota</taxon>
        <taxon>Thermoflexia</taxon>
        <taxon>Thermoflexales</taxon>
        <taxon>Thermoflexaceae</taxon>
        <taxon>Thermoflexus</taxon>
    </lineage>
</organism>
<evidence type="ECO:0000256" key="3">
    <source>
        <dbReference type="ARBA" id="ARBA00022475"/>
    </source>
</evidence>
<proteinExistence type="inferred from homology"/>
<dbReference type="PANTHER" id="PTHR11795">
    <property type="entry name" value="BRANCHED-CHAIN AMINO ACID TRANSPORT SYSTEM PERMEASE PROTEIN LIVH"/>
    <property type="match status" value="1"/>
</dbReference>
<dbReference type="AlphaFoldDB" id="A0A2H5Y8U6"/>
<accession>A0A2H5Y8U6</accession>